<evidence type="ECO:0000259" key="3">
    <source>
        <dbReference type="Pfam" id="PF10342"/>
    </source>
</evidence>
<protein>
    <recommendedName>
        <fullName evidence="3">Yeast cell wall synthesis Kre9/Knh1-like N-terminal domain-containing protein</fullName>
    </recommendedName>
</protein>
<dbReference type="Pfam" id="PF10342">
    <property type="entry name" value="Kre9_KNH"/>
    <property type="match status" value="1"/>
</dbReference>
<feature type="chain" id="PRO_5001652587" description="Yeast cell wall synthesis Kre9/Knh1-like N-terminal domain-containing protein" evidence="2">
    <location>
        <begin position="19"/>
        <end position="129"/>
    </location>
</feature>
<reference evidence="4" key="1">
    <citation type="submission" date="2013-08" db="EMBL/GenBank/DDBJ databases">
        <title>Gene expansion shapes genome architecture in the human pathogen Lichtheimia corymbifera: an evolutionary genomics analysis in the ancient terrestrial Mucorales (Mucoromycotina).</title>
        <authorList>
            <person name="Schwartze V.U."/>
            <person name="Winter S."/>
            <person name="Shelest E."/>
            <person name="Marcet-Houben M."/>
            <person name="Horn F."/>
            <person name="Wehner S."/>
            <person name="Hoffmann K."/>
            <person name="Riege K."/>
            <person name="Sammeth M."/>
            <person name="Nowrousian M."/>
            <person name="Valiante V."/>
            <person name="Linde J."/>
            <person name="Jacobsen I.D."/>
            <person name="Marz M."/>
            <person name="Brakhage A.A."/>
            <person name="Gabaldon T."/>
            <person name="Bocker S."/>
            <person name="Voigt K."/>
        </authorList>
    </citation>
    <scope>NUCLEOTIDE SEQUENCE [LARGE SCALE GENOMIC DNA]</scope>
    <source>
        <strain evidence="4">FSU 9682</strain>
    </source>
</reference>
<name>A0A068RK91_9FUNG</name>
<accession>A0A068RK91</accession>
<evidence type="ECO:0000313" key="5">
    <source>
        <dbReference type="Proteomes" id="UP000027586"/>
    </source>
</evidence>
<dbReference type="AlphaFoldDB" id="A0A068RK91"/>
<dbReference type="InterPro" id="IPR018466">
    <property type="entry name" value="Kre9/Knh1-like_N"/>
</dbReference>
<keyword evidence="1 2" id="KW-0732">Signal</keyword>
<sequence>MMHCILSYLLLLVAVVSAAPGPSVYNPEIYVPNSDTVWKAGETYTVEWSKTSKDGRTIPEGHDGIIKLGYVEEGSIDEHLYWDLAAGFPLNSGSWNVTLPDNLATRSDYIVVVFGNSGNASPKFTIQSR</sequence>
<organism evidence="4 5">
    <name type="scientific">Lichtheimia corymbifera JMRC:FSU:9682</name>
    <dbReference type="NCBI Taxonomy" id="1263082"/>
    <lineage>
        <taxon>Eukaryota</taxon>
        <taxon>Fungi</taxon>
        <taxon>Fungi incertae sedis</taxon>
        <taxon>Mucoromycota</taxon>
        <taxon>Mucoromycotina</taxon>
        <taxon>Mucoromycetes</taxon>
        <taxon>Mucorales</taxon>
        <taxon>Lichtheimiaceae</taxon>
        <taxon>Lichtheimia</taxon>
    </lineage>
</organism>
<comment type="caution">
    <text evidence="4">The sequence shown here is derived from an EMBL/GenBank/DDBJ whole genome shotgun (WGS) entry which is preliminary data.</text>
</comment>
<feature type="signal peptide" evidence="2">
    <location>
        <begin position="1"/>
        <end position="18"/>
    </location>
</feature>
<dbReference type="STRING" id="1263082.A0A068RK91"/>
<keyword evidence="5" id="KW-1185">Reference proteome</keyword>
<dbReference type="Proteomes" id="UP000027586">
    <property type="component" value="Unassembled WGS sequence"/>
</dbReference>
<evidence type="ECO:0000313" key="4">
    <source>
        <dbReference type="EMBL" id="CDH50140.1"/>
    </source>
</evidence>
<feature type="domain" description="Yeast cell wall synthesis Kre9/Knh1-like N-terminal" evidence="3">
    <location>
        <begin position="32"/>
        <end position="126"/>
    </location>
</feature>
<gene>
    <name evidence="4" type="ORF">LCOR_01863.1</name>
</gene>
<evidence type="ECO:0000256" key="1">
    <source>
        <dbReference type="ARBA" id="ARBA00022729"/>
    </source>
</evidence>
<evidence type="ECO:0000256" key="2">
    <source>
        <dbReference type="SAM" id="SignalP"/>
    </source>
</evidence>
<dbReference type="VEuPathDB" id="FungiDB:LCOR_01863.1"/>
<dbReference type="OrthoDB" id="2339190at2759"/>
<proteinExistence type="predicted"/>
<dbReference type="EMBL" id="CBTN010000005">
    <property type="protein sequence ID" value="CDH50140.1"/>
    <property type="molecule type" value="Genomic_DNA"/>
</dbReference>